<dbReference type="HOGENOM" id="CLU_026126_9_0_9"/>
<evidence type="ECO:0000256" key="1">
    <source>
        <dbReference type="ARBA" id="ARBA00002292"/>
    </source>
</evidence>
<gene>
    <name evidence="4" type="primary">nrdH</name>
    <name evidence="4" type="ORF">HMPREF0494_0985</name>
</gene>
<evidence type="ECO:0000256" key="2">
    <source>
        <dbReference type="ARBA" id="ARBA00017945"/>
    </source>
</evidence>
<feature type="domain" description="Glutaredoxin" evidence="3">
    <location>
        <begin position="36"/>
        <end position="87"/>
    </location>
</feature>
<evidence type="ECO:0000259" key="3">
    <source>
        <dbReference type="Pfam" id="PF00462"/>
    </source>
</evidence>
<dbReference type="InterPro" id="IPR036249">
    <property type="entry name" value="Thioredoxin-like_sf"/>
</dbReference>
<reference evidence="4 5" key="1">
    <citation type="submission" date="2009-09" db="EMBL/GenBank/DDBJ databases">
        <authorList>
            <person name="Qin X."/>
            <person name="Bachman B."/>
            <person name="Battles P."/>
            <person name="Bell A."/>
            <person name="Bess C."/>
            <person name="Bickham C."/>
            <person name="Chaboub L."/>
            <person name="Chen D."/>
            <person name="Coyle M."/>
            <person name="Deiros D.R."/>
            <person name="Dinh H."/>
            <person name="Forbes L."/>
            <person name="Fowler G."/>
            <person name="Francisco L."/>
            <person name="Fu Q."/>
            <person name="Gubbala S."/>
            <person name="Hale W."/>
            <person name="Han Y."/>
            <person name="Hemphill L."/>
            <person name="Highlander S.K."/>
            <person name="Hirani K."/>
            <person name="Hogues M."/>
            <person name="Jackson L."/>
            <person name="Jakkamsetti A."/>
            <person name="Javaid M."/>
            <person name="Jiang H."/>
            <person name="Korchina V."/>
            <person name="Kovar C."/>
            <person name="Lara F."/>
            <person name="Lee S."/>
            <person name="Mata R."/>
            <person name="Mathew T."/>
            <person name="Moen C."/>
            <person name="Morales K."/>
            <person name="Munidasa M."/>
            <person name="Nazareth L."/>
            <person name="Ngo R."/>
            <person name="Nguyen L."/>
            <person name="Okwuonu G."/>
            <person name="Ongeri F."/>
            <person name="Patil S."/>
            <person name="Petrosino J."/>
            <person name="Pham C."/>
            <person name="Pham P."/>
            <person name="Pu L.-L."/>
            <person name="Puazo M."/>
            <person name="Raj R."/>
            <person name="Reid J."/>
            <person name="Rouhana J."/>
            <person name="Saada N."/>
            <person name="Shang Y."/>
            <person name="Simmons D."/>
            <person name="Thornton R."/>
            <person name="Warren J."/>
            <person name="Weissenberger G."/>
            <person name="Zhang J."/>
            <person name="Zhang L."/>
            <person name="Zhou C."/>
            <person name="Zhu D."/>
            <person name="Muzny D."/>
            <person name="Worley K."/>
            <person name="Gibbs R."/>
        </authorList>
    </citation>
    <scope>NUCLEOTIDE SEQUENCE [LARGE SCALE GENOMIC DNA]</scope>
    <source>
        <strain evidence="4 5">DSM 16041</strain>
    </source>
</reference>
<name>C8P6P1_9LACO</name>
<dbReference type="Pfam" id="PF00462">
    <property type="entry name" value="Glutaredoxin"/>
    <property type="match status" value="1"/>
</dbReference>
<dbReference type="EMBL" id="ACLL01000023">
    <property type="protein sequence ID" value="EEW53829.1"/>
    <property type="molecule type" value="Genomic_DNA"/>
</dbReference>
<dbReference type="GO" id="GO:0045454">
    <property type="term" value="P:cell redox homeostasis"/>
    <property type="evidence" value="ECO:0007669"/>
    <property type="project" value="InterPro"/>
</dbReference>
<comment type="caution">
    <text evidence="4">The sequence shown here is derived from an EMBL/GenBank/DDBJ whole genome shotgun (WGS) entry which is preliminary data.</text>
</comment>
<organism evidence="4 5">
    <name type="scientific">Limosilactobacillus antri DSM 16041</name>
    <dbReference type="NCBI Taxonomy" id="525309"/>
    <lineage>
        <taxon>Bacteria</taxon>
        <taxon>Bacillati</taxon>
        <taxon>Bacillota</taxon>
        <taxon>Bacilli</taxon>
        <taxon>Lactobacillales</taxon>
        <taxon>Lactobacillaceae</taxon>
        <taxon>Limosilactobacillus</taxon>
    </lineage>
</organism>
<dbReference type="STRING" id="525309.HMPREF0494_0985"/>
<proteinExistence type="predicted"/>
<dbReference type="NCBIfam" id="TIGR02194">
    <property type="entry name" value="GlrX_NrdH"/>
    <property type="match status" value="1"/>
</dbReference>
<comment type="function">
    <text evidence="1">Electron transport system for the ribonucleotide reductase system NrdEF.</text>
</comment>
<sequence length="107" mass="12193">MPLTTYGAFLIDFFKIPAILNNINNELISWEVFIMVTVFSKNNCIQCKMTKKFLQQHQINFVEHNIDEQPEYVDQLKAAGFLATPVVKLPNGSAFSGFRPDRLQALA</sequence>
<dbReference type="InterPro" id="IPR002109">
    <property type="entry name" value="Glutaredoxin"/>
</dbReference>
<dbReference type="CDD" id="cd02976">
    <property type="entry name" value="NrdH"/>
    <property type="match status" value="1"/>
</dbReference>
<dbReference type="Gene3D" id="3.40.30.10">
    <property type="entry name" value="Glutaredoxin"/>
    <property type="match status" value="1"/>
</dbReference>
<evidence type="ECO:0000313" key="4">
    <source>
        <dbReference type="EMBL" id="EEW53829.1"/>
    </source>
</evidence>
<dbReference type="SUPFAM" id="SSF52833">
    <property type="entry name" value="Thioredoxin-like"/>
    <property type="match status" value="1"/>
</dbReference>
<protein>
    <recommendedName>
        <fullName evidence="2">Glutaredoxin-like protein NrdH</fullName>
    </recommendedName>
</protein>
<dbReference type="InterPro" id="IPR011909">
    <property type="entry name" value="GlrX_NrdH"/>
</dbReference>
<dbReference type="eggNOG" id="COG0695">
    <property type="taxonomic scope" value="Bacteria"/>
</dbReference>
<evidence type="ECO:0000313" key="5">
    <source>
        <dbReference type="Proteomes" id="UP000003675"/>
    </source>
</evidence>
<dbReference type="PROSITE" id="PS51354">
    <property type="entry name" value="GLUTAREDOXIN_2"/>
    <property type="match status" value="1"/>
</dbReference>
<accession>C8P6P1</accession>
<dbReference type="AlphaFoldDB" id="C8P6P1"/>
<dbReference type="Proteomes" id="UP000003675">
    <property type="component" value="Unassembled WGS sequence"/>
</dbReference>